<proteinExistence type="predicted"/>
<organism evidence="2 3">
    <name type="scientific">Pusillimonas noertemannii</name>
    <dbReference type="NCBI Taxonomy" id="305977"/>
    <lineage>
        <taxon>Bacteria</taxon>
        <taxon>Pseudomonadati</taxon>
        <taxon>Pseudomonadota</taxon>
        <taxon>Betaproteobacteria</taxon>
        <taxon>Burkholderiales</taxon>
        <taxon>Alcaligenaceae</taxon>
        <taxon>Pusillimonas</taxon>
    </lineage>
</organism>
<evidence type="ECO:0000313" key="3">
    <source>
        <dbReference type="Proteomes" id="UP000246145"/>
    </source>
</evidence>
<evidence type="ECO:0000313" key="2">
    <source>
        <dbReference type="EMBL" id="PVY62199.1"/>
    </source>
</evidence>
<keyword evidence="1" id="KW-0175">Coiled coil</keyword>
<dbReference type="OrthoDB" id="198812at2"/>
<name>A0A2U1CMG5_9BURK</name>
<keyword evidence="3" id="KW-1185">Reference proteome</keyword>
<dbReference type="RefSeq" id="WP_116518189.1">
    <property type="nucleotide sequence ID" value="NZ_JACCEX010000002.1"/>
</dbReference>
<dbReference type="EMBL" id="QEKO01000002">
    <property type="protein sequence ID" value="PVY62199.1"/>
    <property type="molecule type" value="Genomic_DNA"/>
</dbReference>
<evidence type="ECO:0008006" key="4">
    <source>
        <dbReference type="Google" id="ProtNLM"/>
    </source>
</evidence>
<protein>
    <recommendedName>
        <fullName evidence="4">MmcB family DNA repair protein</fullName>
    </recommendedName>
</protein>
<sequence length="293" mass="32746">MNWKHDDLANDLAQFVRGKSDRIVWTDMQLGPSGSPRPDVYSVPMSYARFQPIAYECKVSLSDFRADVTKGKWLDYLRFACAVIFAVPEGLIKKSDLPDGCGLIVRGPNGWRTVKGPTMRPLENLPRDAWVKLIIDGVRREAERNKPKEVSIWQALYAMNDRLGKQVAEAVRDRAHADMEYEHATEMLRQAARDADAEYRDRIQKAKDRANEDMSRIDSARGELAEALGLPRSASAYEIASAAHRAAAALDRDEVIRGLRQNFREIERAVESANAPMPAIARAGGESKPGAQP</sequence>
<dbReference type="Proteomes" id="UP000246145">
    <property type="component" value="Unassembled WGS sequence"/>
</dbReference>
<reference evidence="2 3" key="1">
    <citation type="submission" date="2018-04" db="EMBL/GenBank/DDBJ databases">
        <title>Genomic Encyclopedia of Type Strains, Phase IV (KMG-IV): sequencing the most valuable type-strain genomes for metagenomic binning, comparative biology and taxonomic classification.</title>
        <authorList>
            <person name="Goeker M."/>
        </authorList>
    </citation>
    <scope>NUCLEOTIDE SEQUENCE [LARGE SCALE GENOMIC DNA]</scope>
    <source>
        <strain evidence="2 3">DSM 10065</strain>
    </source>
</reference>
<accession>A0A2U1CMG5</accession>
<gene>
    <name evidence="2" type="ORF">C7440_1692</name>
</gene>
<dbReference type="AlphaFoldDB" id="A0A2U1CMG5"/>
<feature type="coiled-coil region" evidence="1">
    <location>
        <begin position="189"/>
        <end position="223"/>
    </location>
</feature>
<comment type="caution">
    <text evidence="2">The sequence shown here is derived from an EMBL/GenBank/DDBJ whole genome shotgun (WGS) entry which is preliminary data.</text>
</comment>
<evidence type="ECO:0000256" key="1">
    <source>
        <dbReference type="SAM" id="Coils"/>
    </source>
</evidence>